<protein>
    <submittedName>
        <fullName evidence="11">Anion transporter</fullName>
    </submittedName>
</protein>
<dbReference type="GO" id="GO:0015105">
    <property type="term" value="F:arsenite transmembrane transporter activity"/>
    <property type="evidence" value="ECO:0007669"/>
    <property type="project" value="InterPro"/>
</dbReference>
<feature type="transmembrane region" description="Helical" evidence="8">
    <location>
        <begin position="172"/>
        <end position="192"/>
    </location>
</feature>
<evidence type="ECO:0000256" key="1">
    <source>
        <dbReference type="ARBA" id="ARBA00004651"/>
    </source>
</evidence>
<feature type="transmembrane region" description="Helical" evidence="8">
    <location>
        <begin position="393"/>
        <end position="411"/>
    </location>
</feature>
<dbReference type="PRINTS" id="PR00758">
    <property type="entry name" value="ARSENICPUMP"/>
</dbReference>
<evidence type="ECO:0000256" key="2">
    <source>
        <dbReference type="ARBA" id="ARBA00009843"/>
    </source>
</evidence>
<sequence>MIPIVVLGLVLLLIAVRQLGPVKFQIWQVMAGGALAVLLSGSIRPLDALRAVNWEVMLFLFSMFLIGAALEESGYLARLAYLLFCRARTRDQLLLVILFGFGLLSALLMNDTLAIVGTPVVLLMAERHRINARALLIALAFAVTIGSAASPLGNPQNFLIATEAAISSPFVVFFRMLLIPTLLNLLVAFGMLKLFYREHFNNTVLNHCAEEISDSHLARLARLALILLAGLILIKIVAGLFSAGPEPKLVYITVIAALPILIFSPRRLELVRKVDWHTLIFFAAMFILMASVWQTGFFQSLIGQLELNLRSLPVIMVVSVLLSQLISNVPLVALYLPILLENGVSDRALMALAAGSTIAGNMLIMGAASNVIIIQNAERRSGETITLIDFARIGIPLTLLNGLVYLGFLYLF</sequence>
<gene>
    <name evidence="10" type="ORF">ENP94_05635</name>
    <name evidence="11" type="ORF">ENS16_00820</name>
</gene>
<keyword evidence="5 8" id="KW-0812">Transmembrane</keyword>
<evidence type="ECO:0000256" key="3">
    <source>
        <dbReference type="ARBA" id="ARBA00022448"/>
    </source>
</evidence>
<organism evidence="11">
    <name type="scientific">candidate division WOR-3 bacterium</name>
    <dbReference type="NCBI Taxonomy" id="2052148"/>
    <lineage>
        <taxon>Bacteria</taxon>
        <taxon>Bacteria division WOR-3</taxon>
    </lineage>
</organism>
<proteinExistence type="inferred from homology"/>
<feature type="transmembrane region" description="Helical" evidence="8">
    <location>
        <begin position="314"/>
        <end position="336"/>
    </location>
</feature>
<keyword evidence="4" id="KW-1003">Cell membrane</keyword>
<feature type="transmembrane region" description="Helical" evidence="8">
    <location>
        <begin position="249"/>
        <end position="264"/>
    </location>
</feature>
<feature type="transmembrane region" description="Helical" evidence="8">
    <location>
        <begin position="348"/>
        <end position="373"/>
    </location>
</feature>
<evidence type="ECO:0000256" key="5">
    <source>
        <dbReference type="ARBA" id="ARBA00022692"/>
    </source>
</evidence>
<evidence type="ECO:0000256" key="4">
    <source>
        <dbReference type="ARBA" id="ARBA00022475"/>
    </source>
</evidence>
<feature type="transmembrane region" description="Helical" evidence="8">
    <location>
        <begin position="223"/>
        <end position="243"/>
    </location>
</feature>
<accession>A0A7C3IUC8</accession>
<comment type="similarity">
    <text evidence="2">Belongs to the CitM (TC 2.A.11) transporter family.</text>
</comment>
<dbReference type="PANTHER" id="PTHR43302">
    <property type="entry name" value="TRANSPORTER ARSB-RELATED"/>
    <property type="match status" value="1"/>
</dbReference>
<dbReference type="EMBL" id="DSLG01000007">
    <property type="protein sequence ID" value="HEA87476.1"/>
    <property type="molecule type" value="Genomic_DNA"/>
</dbReference>
<dbReference type="PANTHER" id="PTHR43302:SF5">
    <property type="entry name" value="TRANSPORTER ARSB-RELATED"/>
    <property type="match status" value="1"/>
</dbReference>
<feature type="transmembrane region" description="Helical" evidence="8">
    <location>
        <begin position="276"/>
        <end position="294"/>
    </location>
</feature>
<keyword evidence="7 8" id="KW-0472">Membrane</keyword>
<keyword evidence="6 8" id="KW-1133">Transmembrane helix</keyword>
<evidence type="ECO:0000256" key="6">
    <source>
        <dbReference type="ARBA" id="ARBA00022989"/>
    </source>
</evidence>
<feature type="transmembrane region" description="Helical" evidence="8">
    <location>
        <begin position="58"/>
        <end position="81"/>
    </location>
</feature>
<dbReference type="EMBL" id="DSTU01000001">
    <property type="protein sequence ID" value="HFJ53221.1"/>
    <property type="molecule type" value="Genomic_DNA"/>
</dbReference>
<keyword evidence="3" id="KW-0813">Transport</keyword>
<reference evidence="11" key="1">
    <citation type="journal article" date="2020" name="mSystems">
        <title>Genome- and Community-Level Interaction Insights into Carbon Utilization and Element Cycling Functions of Hydrothermarchaeota in Hydrothermal Sediment.</title>
        <authorList>
            <person name="Zhou Z."/>
            <person name="Liu Y."/>
            <person name="Xu W."/>
            <person name="Pan J."/>
            <person name="Luo Z.H."/>
            <person name="Li M."/>
        </authorList>
    </citation>
    <scope>NUCLEOTIDE SEQUENCE [LARGE SCALE GENOMIC DNA]</scope>
    <source>
        <strain evidence="10">SpSt-265</strain>
        <strain evidence="11">SpSt-465</strain>
    </source>
</reference>
<dbReference type="GO" id="GO:0005886">
    <property type="term" value="C:plasma membrane"/>
    <property type="evidence" value="ECO:0007669"/>
    <property type="project" value="UniProtKB-SubCell"/>
</dbReference>
<feature type="domain" description="Citrate transporter-like" evidence="9">
    <location>
        <begin position="24"/>
        <end position="341"/>
    </location>
</feature>
<dbReference type="AlphaFoldDB" id="A0A7C3IUC8"/>
<evidence type="ECO:0000313" key="11">
    <source>
        <dbReference type="EMBL" id="HFJ53221.1"/>
    </source>
</evidence>
<evidence type="ECO:0000256" key="8">
    <source>
        <dbReference type="SAM" id="Phobius"/>
    </source>
</evidence>
<evidence type="ECO:0000256" key="7">
    <source>
        <dbReference type="ARBA" id="ARBA00023136"/>
    </source>
</evidence>
<name>A0A7C3IUC8_UNCW3</name>
<evidence type="ECO:0000259" key="9">
    <source>
        <dbReference type="Pfam" id="PF03600"/>
    </source>
</evidence>
<evidence type="ECO:0000313" key="10">
    <source>
        <dbReference type="EMBL" id="HEA87476.1"/>
    </source>
</evidence>
<dbReference type="Pfam" id="PF03600">
    <property type="entry name" value="CitMHS"/>
    <property type="match status" value="1"/>
</dbReference>
<dbReference type="InterPro" id="IPR000802">
    <property type="entry name" value="Arsenical_pump_ArsB"/>
</dbReference>
<feature type="transmembrane region" description="Helical" evidence="8">
    <location>
        <begin position="29"/>
        <end position="46"/>
    </location>
</feature>
<comment type="subcellular location">
    <subcellularLocation>
        <location evidence="1">Cell membrane</location>
        <topology evidence="1">Multi-pass membrane protein</topology>
    </subcellularLocation>
</comment>
<comment type="caution">
    <text evidence="11">The sequence shown here is derived from an EMBL/GenBank/DDBJ whole genome shotgun (WGS) entry which is preliminary data.</text>
</comment>
<feature type="transmembrane region" description="Helical" evidence="8">
    <location>
        <begin position="93"/>
        <end position="122"/>
    </location>
</feature>
<feature type="transmembrane region" description="Helical" evidence="8">
    <location>
        <begin position="134"/>
        <end position="152"/>
    </location>
</feature>
<dbReference type="InterPro" id="IPR004680">
    <property type="entry name" value="Cit_transptr-like_dom"/>
</dbReference>